<evidence type="ECO:0000313" key="2">
    <source>
        <dbReference type="EMBL" id="RIB27729.1"/>
    </source>
</evidence>
<protein>
    <submittedName>
        <fullName evidence="2">Uncharacterized protein</fullName>
    </submittedName>
</protein>
<feature type="region of interest" description="Disordered" evidence="1">
    <location>
        <begin position="1"/>
        <end position="65"/>
    </location>
</feature>
<sequence>MTPNNISDEGTGRHQQHKNKAKNKYDKNPYKIIQQQLKHRKEKTNKPKDNQENKICDFKGKAPRKKAMKSIMTQISTTIPMAVPITTPMMAQMTTPTVLAMTPKSDPSNV</sequence>
<dbReference type="EMBL" id="QKWP01000089">
    <property type="protein sequence ID" value="RIB27729.1"/>
    <property type="molecule type" value="Genomic_DNA"/>
</dbReference>
<accession>A0A397W364</accession>
<feature type="compositionally biased region" description="Basic and acidic residues" evidence="1">
    <location>
        <begin position="44"/>
        <end position="60"/>
    </location>
</feature>
<reference evidence="2 3" key="1">
    <citation type="submission" date="2018-06" db="EMBL/GenBank/DDBJ databases">
        <title>Comparative genomics reveals the genomic features of Rhizophagus irregularis, R. cerebriforme, R. diaphanum and Gigaspora rosea, and their symbiotic lifestyle signature.</title>
        <authorList>
            <person name="Morin E."/>
            <person name="San Clemente H."/>
            <person name="Chen E.C.H."/>
            <person name="De La Providencia I."/>
            <person name="Hainaut M."/>
            <person name="Kuo A."/>
            <person name="Kohler A."/>
            <person name="Murat C."/>
            <person name="Tang N."/>
            <person name="Roy S."/>
            <person name="Loubradou J."/>
            <person name="Henrissat B."/>
            <person name="Grigoriev I.V."/>
            <person name="Corradi N."/>
            <person name="Roux C."/>
            <person name="Martin F.M."/>
        </authorList>
    </citation>
    <scope>NUCLEOTIDE SEQUENCE [LARGE SCALE GENOMIC DNA]</scope>
    <source>
        <strain evidence="2 3">DAOM 194757</strain>
    </source>
</reference>
<name>A0A397W364_9GLOM</name>
<evidence type="ECO:0000256" key="1">
    <source>
        <dbReference type="SAM" id="MobiDB-lite"/>
    </source>
</evidence>
<gene>
    <name evidence="2" type="ORF">C2G38_2159790</name>
</gene>
<comment type="caution">
    <text evidence="2">The sequence shown here is derived from an EMBL/GenBank/DDBJ whole genome shotgun (WGS) entry which is preliminary data.</text>
</comment>
<keyword evidence="3" id="KW-1185">Reference proteome</keyword>
<evidence type="ECO:0000313" key="3">
    <source>
        <dbReference type="Proteomes" id="UP000266673"/>
    </source>
</evidence>
<dbReference type="AlphaFoldDB" id="A0A397W364"/>
<proteinExistence type="predicted"/>
<dbReference type="Proteomes" id="UP000266673">
    <property type="component" value="Unassembled WGS sequence"/>
</dbReference>
<organism evidence="2 3">
    <name type="scientific">Gigaspora rosea</name>
    <dbReference type="NCBI Taxonomy" id="44941"/>
    <lineage>
        <taxon>Eukaryota</taxon>
        <taxon>Fungi</taxon>
        <taxon>Fungi incertae sedis</taxon>
        <taxon>Mucoromycota</taxon>
        <taxon>Glomeromycotina</taxon>
        <taxon>Glomeromycetes</taxon>
        <taxon>Diversisporales</taxon>
        <taxon>Gigasporaceae</taxon>
        <taxon>Gigaspora</taxon>
    </lineage>
</organism>